<dbReference type="PANTHER" id="PTHR33698">
    <property type="entry name" value="NUCLEAR TRANSPORT FACTOR 2 (NTF2)-LIKE PROTEIN"/>
    <property type="match status" value="1"/>
</dbReference>
<reference evidence="2" key="1">
    <citation type="submission" date="2014-07" db="EMBL/GenBank/DDBJ databases">
        <title>Identification of a novel salt tolerance gene in wild soybean by whole-genome sequencing.</title>
        <authorList>
            <person name="Lam H.-M."/>
            <person name="Qi X."/>
            <person name="Li M.-W."/>
            <person name="Liu X."/>
            <person name="Xie M."/>
            <person name="Ni M."/>
            <person name="Xu X."/>
        </authorList>
    </citation>
    <scope>NUCLEOTIDE SEQUENCE [LARGE SCALE GENOMIC DNA]</scope>
    <source>
        <tissue evidence="2">Root</tissue>
    </source>
</reference>
<evidence type="ECO:0000313" key="2">
    <source>
        <dbReference type="EMBL" id="KHN44244.1"/>
    </source>
</evidence>
<dbReference type="PANTHER" id="PTHR33698:SF5">
    <property type="entry name" value="NTF2-LIKE DOMAIN-CONTAINING PROTEIN-RELATED"/>
    <property type="match status" value="1"/>
</dbReference>
<gene>
    <name evidence="2" type="ORF">glysoja_024464</name>
</gene>
<dbReference type="EMBL" id="KN643292">
    <property type="protein sequence ID" value="KHN44244.1"/>
    <property type="molecule type" value="Genomic_DNA"/>
</dbReference>
<protein>
    <recommendedName>
        <fullName evidence="1">SnoaL-like domain-containing protein</fullName>
    </recommendedName>
</protein>
<dbReference type="Proteomes" id="UP000053555">
    <property type="component" value="Unassembled WGS sequence"/>
</dbReference>
<dbReference type="Pfam" id="PF12680">
    <property type="entry name" value="SnoaL_2"/>
    <property type="match status" value="1"/>
</dbReference>
<evidence type="ECO:0000259" key="1">
    <source>
        <dbReference type="Pfam" id="PF12680"/>
    </source>
</evidence>
<dbReference type="InterPro" id="IPR037401">
    <property type="entry name" value="SnoaL-like"/>
</dbReference>
<sequence length="265" mass="30435">MASLPQMSTTLGACMTSNKIINPRPCIAQLNNNNNNKRSTPFSNLIANHQIVNGTLFPFALVGQKKPIIELWKQCQNEKWKARAGKNPEFLPHSDVESVVKEFYDAFNKKDIEKLKQLVSDDCEYQDYLFYNPYKGKEQIIEFWQEVMDALGPNIKIAVGKGDIRVEEDVRVEDVKESKPMATVFWHLEWGDDKNKLPFTKGCRFFWFTEDKEGRLIISKVTGLEELPLKPGEIVLNMLKAIRTFLDSYPPMAKALLNSPAFRDD</sequence>
<dbReference type="InterPro" id="IPR032710">
    <property type="entry name" value="NTF2-like_dom_sf"/>
</dbReference>
<dbReference type="Gene3D" id="3.10.450.50">
    <property type="match status" value="1"/>
</dbReference>
<name>A0A0B2SJ38_GLYSO</name>
<accession>A0A0B2SJ38</accession>
<dbReference type="AlphaFoldDB" id="A0A0B2SJ38"/>
<proteinExistence type="predicted"/>
<feature type="domain" description="SnoaL-like" evidence="1">
    <location>
        <begin position="100"/>
        <end position="208"/>
    </location>
</feature>
<dbReference type="SUPFAM" id="SSF54427">
    <property type="entry name" value="NTF2-like"/>
    <property type="match status" value="1"/>
</dbReference>
<organism evidence="2">
    <name type="scientific">Glycine soja</name>
    <name type="common">Wild soybean</name>
    <dbReference type="NCBI Taxonomy" id="3848"/>
    <lineage>
        <taxon>Eukaryota</taxon>
        <taxon>Viridiplantae</taxon>
        <taxon>Streptophyta</taxon>
        <taxon>Embryophyta</taxon>
        <taxon>Tracheophyta</taxon>
        <taxon>Spermatophyta</taxon>
        <taxon>Magnoliopsida</taxon>
        <taxon>eudicotyledons</taxon>
        <taxon>Gunneridae</taxon>
        <taxon>Pentapetalae</taxon>
        <taxon>rosids</taxon>
        <taxon>fabids</taxon>
        <taxon>Fabales</taxon>
        <taxon>Fabaceae</taxon>
        <taxon>Papilionoideae</taxon>
        <taxon>50 kb inversion clade</taxon>
        <taxon>NPAAA clade</taxon>
        <taxon>indigoferoid/millettioid clade</taxon>
        <taxon>Phaseoleae</taxon>
        <taxon>Glycine</taxon>
        <taxon>Glycine subgen. Soja</taxon>
    </lineage>
</organism>